<organism evidence="6 7">
    <name type="scientific">Chryseobacterium candidae</name>
    <dbReference type="NCBI Taxonomy" id="1978493"/>
    <lineage>
        <taxon>Bacteria</taxon>
        <taxon>Pseudomonadati</taxon>
        <taxon>Bacteroidota</taxon>
        <taxon>Flavobacteriia</taxon>
        <taxon>Flavobacteriales</taxon>
        <taxon>Weeksellaceae</taxon>
        <taxon>Chryseobacterium group</taxon>
        <taxon>Chryseobacterium</taxon>
    </lineage>
</organism>
<sequence>MIFTFFLLQEKTDKSFKKICLSITKKNIKNEILYFKTPLFIEENDWDNEKQRPKNIYCKKYKELNYILNSIKIRISPLIKEGNRKKINAEIKKVIFYKEQSYPEGSLLSMISIYLGEKQHTVQLSTYRRYMVFMRLIENFEGFLARTIYIHDINSELIRSFNNFAKAELYSESTISRTCHFLKTILHFAERKGLNTDIKNIALPKVKTPKKIIILNEQEILKIKNTIVPPELEDSKNWLLISCYTGQRVSDFMRFNEKQLVKINGKTCISFTQRKTQKEITLPLHQTVLNVIKKYGNSFPKPIEIGIYNENIKKIAALAGIESKVEAKKRIGYRSEDIRTEKWKIISSHIGRRSFASNFYGRIPTSLLIQATGHSSERMFLNYVNPINHERITILGDYFDKVYTERG</sequence>
<dbReference type="InterPro" id="IPR013762">
    <property type="entry name" value="Integrase-like_cat_sf"/>
</dbReference>
<dbReference type="Gene3D" id="1.10.150.130">
    <property type="match status" value="1"/>
</dbReference>
<dbReference type="InterPro" id="IPR010998">
    <property type="entry name" value="Integrase_recombinase_N"/>
</dbReference>
<evidence type="ECO:0000259" key="4">
    <source>
        <dbReference type="Pfam" id="PF00589"/>
    </source>
</evidence>
<dbReference type="SUPFAM" id="SSF56349">
    <property type="entry name" value="DNA breaking-rejoining enzymes"/>
    <property type="match status" value="1"/>
</dbReference>
<proteinExistence type="inferred from homology"/>
<evidence type="ECO:0000256" key="3">
    <source>
        <dbReference type="ARBA" id="ARBA00023172"/>
    </source>
</evidence>
<dbReference type="RefSeq" id="WP_136521426.1">
    <property type="nucleotide sequence ID" value="NZ_SDLV01000006.1"/>
</dbReference>
<comment type="similarity">
    <text evidence="1">Belongs to the 'phage' integrase family.</text>
</comment>
<dbReference type="Pfam" id="PF00589">
    <property type="entry name" value="Phage_integrase"/>
    <property type="match status" value="1"/>
</dbReference>
<evidence type="ECO:0000256" key="2">
    <source>
        <dbReference type="ARBA" id="ARBA00023125"/>
    </source>
</evidence>
<evidence type="ECO:0000256" key="1">
    <source>
        <dbReference type="ARBA" id="ARBA00008857"/>
    </source>
</evidence>
<dbReference type="PANTHER" id="PTHR30349:SF64">
    <property type="entry name" value="PROPHAGE INTEGRASE INTD-RELATED"/>
    <property type="match status" value="1"/>
</dbReference>
<comment type="caution">
    <text evidence="6">The sequence shown here is derived from an EMBL/GenBank/DDBJ whole genome shotgun (WGS) entry which is preliminary data.</text>
</comment>
<dbReference type="InterPro" id="IPR011010">
    <property type="entry name" value="DNA_brk_join_enz"/>
</dbReference>
<dbReference type="InterPro" id="IPR025269">
    <property type="entry name" value="SAM-like_dom"/>
</dbReference>
<name>A0ABY2RCK9_9FLAO</name>
<evidence type="ECO:0000259" key="5">
    <source>
        <dbReference type="Pfam" id="PF13102"/>
    </source>
</evidence>
<gene>
    <name evidence="6" type="ORF">EK417_04360</name>
</gene>
<dbReference type="Pfam" id="PF13102">
    <property type="entry name" value="Phage_int_SAM_5"/>
    <property type="match status" value="1"/>
</dbReference>
<protein>
    <submittedName>
        <fullName evidence="6">Integrase</fullName>
    </submittedName>
</protein>
<dbReference type="InterPro" id="IPR050090">
    <property type="entry name" value="Tyrosine_recombinase_XerCD"/>
</dbReference>
<keyword evidence="3" id="KW-0233">DNA recombination</keyword>
<feature type="domain" description="Phage integrase SAM-like" evidence="5">
    <location>
        <begin position="106"/>
        <end position="194"/>
    </location>
</feature>
<dbReference type="Gene3D" id="1.10.443.10">
    <property type="entry name" value="Intergrase catalytic core"/>
    <property type="match status" value="1"/>
</dbReference>
<evidence type="ECO:0000313" key="6">
    <source>
        <dbReference type="EMBL" id="THV62727.1"/>
    </source>
</evidence>
<evidence type="ECO:0000313" key="7">
    <source>
        <dbReference type="Proteomes" id="UP000306038"/>
    </source>
</evidence>
<dbReference type="EMBL" id="SDLV01000006">
    <property type="protein sequence ID" value="THV62727.1"/>
    <property type="molecule type" value="Genomic_DNA"/>
</dbReference>
<dbReference type="InterPro" id="IPR002104">
    <property type="entry name" value="Integrase_catalytic"/>
</dbReference>
<keyword evidence="2" id="KW-0238">DNA-binding</keyword>
<dbReference type="PANTHER" id="PTHR30349">
    <property type="entry name" value="PHAGE INTEGRASE-RELATED"/>
    <property type="match status" value="1"/>
</dbReference>
<dbReference type="Proteomes" id="UP000306038">
    <property type="component" value="Unassembled WGS sequence"/>
</dbReference>
<accession>A0ABY2RCK9</accession>
<feature type="domain" description="Tyr recombinase" evidence="4">
    <location>
        <begin position="217"/>
        <end position="385"/>
    </location>
</feature>
<keyword evidence="7" id="KW-1185">Reference proteome</keyword>
<reference evidence="6 7" key="1">
    <citation type="submission" date="2019-01" db="EMBL/GenBank/DDBJ databases">
        <authorList>
            <person name="B I."/>
            <person name="Ch S."/>
            <person name="Ch V.R."/>
        </authorList>
    </citation>
    <scope>NUCLEOTIDE SEQUENCE [LARGE SCALE GENOMIC DNA]</scope>
    <source>
        <strain evidence="6 7">JC507</strain>
    </source>
</reference>